<accession>A0ABQ8TTW3</accession>
<dbReference type="InterPro" id="IPR016187">
    <property type="entry name" value="CTDL_fold"/>
</dbReference>
<sequence length="311" mass="34698">MKLDHEGNQNVAGPYEVDVEHSTVDCGGSELVHIETTVRSPPTRPQPGEGYELLLGLGLYKFHKDLDTWYNAEQTCVKEGAHLLVLNSDNEFAVLKKKWNDSGVGGTYLHAGINDFDKEATFVTITEMRFYSTIYNMCILLLLGLFCWRFEVSAAGQCTLPSITPLKVTTVSLRNDTGHWIATVKMDHDANQDVAGPFEVDLEHSIEKCTDSESVHIETTVRAPPTQAQRGNGYELLPGLGLYKFHKAADTWYNAEMTCVKEGAHLLVLNSENEFAIIKKKWDEYAVGGRYLQIGINDFDAEKTFVTVTGK</sequence>
<name>A0ABQ8TTW3_PERAM</name>
<dbReference type="EMBL" id="JAJSOF020000003">
    <property type="protein sequence ID" value="KAJ4450147.1"/>
    <property type="molecule type" value="Genomic_DNA"/>
</dbReference>
<dbReference type="PANTHER" id="PTHR22803">
    <property type="entry name" value="MANNOSE, PHOSPHOLIPASE, LECTIN RECEPTOR RELATED"/>
    <property type="match status" value="1"/>
</dbReference>
<dbReference type="CDD" id="cd00037">
    <property type="entry name" value="CLECT"/>
    <property type="match status" value="2"/>
</dbReference>
<proteinExistence type="predicted"/>
<protein>
    <submittedName>
        <fullName evidence="1">Uncharacterized protein</fullName>
    </submittedName>
</protein>
<organism evidence="1 2">
    <name type="scientific">Periplaneta americana</name>
    <name type="common">American cockroach</name>
    <name type="synonym">Blatta americana</name>
    <dbReference type="NCBI Taxonomy" id="6978"/>
    <lineage>
        <taxon>Eukaryota</taxon>
        <taxon>Metazoa</taxon>
        <taxon>Ecdysozoa</taxon>
        <taxon>Arthropoda</taxon>
        <taxon>Hexapoda</taxon>
        <taxon>Insecta</taxon>
        <taxon>Pterygota</taxon>
        <taxon>Neoptera</taxon>
        <taxon>Polyneoptera</taxon>
        <taxon>Dictyoptera</taxon>
        <taxon>Blattodea</taxon>
        <taxon>Blattoidea</taxon>
        <taxon>Blattidae</taxon>
        <taxon>Blattinae</taxon>
        <taxon>Periplaneta</taxon>
    </lineage>
</organism>
<gene>
    <name evidence="1" type="ORF">ANN_01554</name>
</gene>
<dbReference type="InterPro" id="IPR016186">
    <property type="entry name" value="C-type_lectin-like/link_sf"/>
</dbReference>
<dbReference type="Proteomes" id="UP001148838">
    <property type="component" value="Unassembled WGS sequence"/>
</dbReference>
<dbReference type="SUPFAM" id="SSF56436">
    <property type="entry name" value="C-type lectin-like"/>
    <property type="match status" value="2"/>
</dbReference>
<dbReference type="Gene3D" id="3.10.100.10">
    <property type="entry name" value="Mannose-Binding Protein A, subunit A"/>
    <property type="match status" value="2"/>
</dbReference>
<evidence type="ECO:0000313" key="1">
    <source>
        <dbReference type="EMBL" id="KAJ4450147.1"/>
    </source>
</evidence>
<reference evidence="1 2" key="1">
    <citation type="journal article" date="2022" name="Allergy">
        <title>Genome assembly and annotation of Periplaneta americana reveal a comprehensive cockroach allergen profile.</title>
        <authorList>
            <person name="Wang L."/>
            <person name="Xiong Q."/>
            <person name="Saelim N."/>
            <person name="Wang L."/>
            <person name="Nong W."/>
            <person name="Wan A.T."/>
            <person name="Shi M."/>
            <person name="Liu X."/>
            <person name="Cao Q."/>
            <person name="Hui J.H.L."/>
            <person name="Sookrung N."/>
            <person name="Leung T.F."/>
            <person name="Tungtrongchitr A."/>
            <person name="Tsui S.K.W."/>
        </authorList>
    </citation>
    <scope>NUCLEOTIDE SEQUENCE [LARGE SCALE GENOMIC DNA]</scope>
    <source>
        <strain evidence="1">PWHHKU_190912</strain>
    </source>
</reference>
<evidence type="ECO:0000313" key="2">
    <source>
        <dbReference type="Proteomes" id="UP001148838"/>
    </source>
</evidence>
<dbReference type="InterPro" id="IPR050111">
    <property type="entry name" value="C-type_lectin/snaclec_domain"/>
</dbReference>
<comment type="caution">
    <text evidence="1">The sequence shown here is derived from an EMBL/GenBank/DDBJ whole genome shotgun (WGS) entry which is preliminary data.</text>
</comment>
<keyword evidence="2" id="KW-1185">Reference proteome</keyword>